<feature type="region of interest" description="Disordered" evidence="1">
    <location>
        <begin position="65"/>
        <end position="101"/>
    </location>
</feature>
<dbReference type="Gene3D" id="2.60.120.200">
    <property type="match status" value="1"/>
</dbReference>
<dbReference type="Proteomes" id="UP000523955">
    <property type="component" value="Unassembled WGS sequence"/>
</dbReference>
<reference evidence="2 3" key="1">
    <citation type="submission" date="2020-08" db="EMBL/GenBank/DDBJ databases">
        <authorList>
            <person name="Seo M.-J."/>
        </authorList>
    </citation>
    <scope>NUCLEOTIDE SEQUENCE [LARGE SCALE GENOMIC DNA]</scope>
    <source>
        <strain evidence="2 3">KIGAM211</strain>
    </source>
</reference>
<evidence type="ECO:0000313" key="3">
    <source>
        <dbReference type="Proteomes" id="UP000523955"/>
    </source>
</evidence>
<organism evidence="2 3">
    <name type="scientific">Nocardioides luti</name>
    <dbReference type="NCBI Taxonomy" id="2761101"/>
    <lineage>
        <taxon>Bacteria</taxon>
        <taxon>Bacillati</taxon>
        <taxon>Actinomycetota</taxon>
        <taxon>Actinomycetes</taxon>
        <taxon>Propionibacteriales</taxon>
        <taxon>Nocardioidaceae</taxon>
        <taxon>Nocardioides</taxon>
    </lineage>
</organism>
<feature type="compositionally biased region" description="Basic and acidic residues" evidence="1">
    <location>
        <begin position="65"/>
        <end position="74"/>
    </location>
</feature>
<keyword evidence="3" id="KW-1185">Reference proteome</keyword>
<dbReference type="InterPro" id="IPR052025">
    <property type="entry name" value="Xyloglucanase_GH74"/>
</dbReference>
<comment type="caution">
    <text evidence="2">The sequence shown here is derived from an EMBL/GenBank/DDBJ whole genome shotgun (WGS) entry which is preliminary data.</text>
</comment>
<dbReference type="InterPro" id="IPR015943">
    <property type="entry name" value="WD40/YVTN_repeat-like_dom_sf"/>
</dbReference>
<protein>
    <submittedName>
        <fullName evidence="2">Uncharacterized protein</fullName>
    </submittedName>
</protein>
<evidence type="ECO:0000313" key="2">
    <source>
        <dbReference type="EMBL" id="MBB6628427.1"/>
    </source>
</evidence>
<name>A0A7X0RHS6_9ACTN</name>
<dbReference type="PANTHER" id="PTHR43739:SF5">
    <property type="entry name" value="EXO-ALPHA-SIALIDASE"/>
    <property type="match status" value="1"/>
</dbReference>
<feature type="region of interest" description="Disordered" evidence="1">
    <location>
        <begin position="1074"/>
        <end position="1100"/>
    </location>
</feature>
<feature type="compositionally biased region" description="Basic and acidic residues" evidence="1">
    <location>
        <begin position="84"/>
        <end position="101"/>
    </location>
</feature>
<dbReference type="EMBL" id="JACKXE010000001">
    <property type="protein sequence ID" value="MBB6628427.1"/>
    <property type="molecule type" value="Genomic_DNA"/>
</dbReference>
<dbReference type="GO" id="GO:0010411">
    <property type="term" value="P:xyloglucan metabolic process"/>
    <property type="evidence" value="ECO:0007669"/>
    <property type="project" value="TreeGrafter"/>
</dbReference>
<dbReference type="RefSeq" id="WP_185253485.1">
    <property type="nucleotide sequence ID" value="NZ_JACKXE010000001.1"/>
</dbReference>
<dbReference type="PANTHER" id="PTHR43739">
    <property type="entry name" value="XYLOGLUCANASE (EUROFUNG)"/>
    <property type="match status" value="1"/>
</dbReference>
<accession>A0A7X0RHS6</accession>
<evidence type="ECO:0000256" key="1">
    <source>
        <dbReference type="SAM" id="MobiDB-lite"/>
    </source>
</evidence>
<dbReference type="AlphaFoldDB" id="A0A7X0RHS6"/>
<feature type="compositionally biased region" description="Polar residues" evidence="1">
    <location>
        <begin position="1074"/>
        <end position="1084"/>
    </location>
</feature>
<proteinExistence type="predicted"/>
<sequence length="1228" mass="129519">MSGLVRRWILVVTVLAVAIGGTFAAVALRSSGGREPSAGPAGDCALGYQPVEQALAEVRAEMRNERAAARADSEEAREEAEREEAEREGEAAREGESGEDAELVREAVAELPMLAGTDPDEWDSLCVRSKRPESLQELSAMFGARAISRLAPYGTYAQGAALHAVAQRQSMRAGSVPGSAGKARLYGQGPLVVDDPRYPEVNGLGLSDNSGRIDSYAWDPKAKRLFAAVGNGGIFRSDDLAQHWKSANGNLPTTVTGAVAWSRARRGTLLALTGEPTFGSSAYTGLGAYWSRDLGRHWKRAKGLPAGALGFALAVDPAKPKRVYAATQLGLYGSRDGGRSYRNLRLPTGKACKGVSNTNKHPVCALRSVVTDVVVAPKGGTGTTTKAGTVVATVGWRGGQRKNIDGSIQAKRNGVYRSTTGKRNSFKKLAAPGFADQDAIGRVELGNAVGPQQDHDYLYALVQDANLLNNGGVTGIDVPEGAKPPVGSTVLNGLYVSPDFGATWTRMASGSELAGDPTTGSALVGTGTATGYQPGVQGWYNLWVQPDPTRQTTDGVPTRMAFGLEEIWSNDAANTGAPLDGTSPTHFRVVGKYFGGSSCLLLSTGLPTCPGDREPTDNNQTTHPDQQDGIWIPDASVAGGVQLVVGNDGGSYRYRFEDDDDSELDNSHWGTGDQTGLSTLMPYYAAMAKDGTVWAGLQDNGNLKIDGKTRKQYETYGGDGFFAAVDPDDSKTAYEEYTNGAISVTTDGGTSWKSIDPGLTASKFSNPFTMDPLDSKHLITAGREVVETLVGSSTDSGQTAAADADASTTTWRTVYNLGTRAHPGDADAASTTTDPDNSMSAVAVRGAAAYVGFCGYCDTLNKLSTKRTLFKRGLATNVGGAAKPQKGTDKGWHLVKAKGLPNRYITSVAIDPKHRKHVYVTLGGYTRRWLPPGAVGDANKQIGRGHLFVSRNGGKSFRNVSGNLPDSPATWVAIRGKQLLVATDVGAFASGSKALTQKRPRFAPLGGLPTAPVTSIALKPGNPNRAVLAMFGRGVWTYDFKKRIPVPVDPGPPATPTIGTAYQSWDFESGDQGWTTSGAPTWTEGTPGHGTDKAENASGNSWSITGPTGYVDNMDASLVSPAVQVPGGKTVAEWWLHLDTEGGFDPVDVEWSTDGTTWKPLGSYSGQSADLPGWTRYAVPFTAPAGNVQLRFHFTSDSLCSNLGGPLCSNVSGWEGVRVDDVRVGSPG</sequence>
<gene>
    <name evidence="2" type="ORF">H5V45_13955</name>
</gene>
<dbReference type="Gene3D" id="2.130.10.10">
    <property type="entry name" value="YVTN repeat-like/Quinoprotein amine dehydrogenase"/>
    <property type="match status" value="3"/>
</dbReference>
<dbReference type="SUPFAM" id="SSF110296">
    <property type="entry name" value="Oligoxyloglucan reducing end-specific cellobiohydrolase"/>
    <property type="match status" value="2"/>
</dbReference>